<feature type="domain" description="RRM" evidence="3">
    <location>
        <begin position="7"/>
        <end position="77"/>
    </location>
</feature>
<dbReference type="Pfam" id="PF00098">
    <property type="entry name" value="zf-CCHC"/>
    <property type="match status" value="1"/>
</dbReference>
<keyword evidence="6" id="KW-1185">Reference proteome</keyword>
<dbReference type="GO" id="GO:0008270">
    <property type="term" value="F:zinc ion binding"/>
    <property type="evidence" value="ECO:0007669"/>
    <property type="project" value="UniProtKB-KW"/>
</dbReference>
<evidence type="ECO:0000256" key="1">
    <source>
        <dbReference type="PROSITE-ProRule" id="PRU00047"/>
    </source>
</evidence>
<evidence type="ECO:0000256" key="2">
    <source>
        <dbReference type="PROSITE-ProRule" id="PRU00176"/>
    </source>
</evidence>
<dbReference type="PROSITE" id="PS50102">
    <property type="entry name" value="RRM"/>
    <property type="match status" value="1"/>
</dbReference>
<reference evidence="5" key="1">
    <citation type="submission" date="2021-04" db="EMBL/GenBank/DDBJ databases">
        <authorList>
            <consortium name="Molecular Ecology Group"/>
        </authorList>
    </citation>
    <scope>NUCLEOTIDE SEQUENCE</scope>
</reference>
<sequence>MAKITTTKLYVGNLPSDADKDELEEEFRKFGSVVEFDILKDYGFVHFENEAEAKEAVEALDGTMHHGNKIKVEMSRSKVRQNPGMGGKGECYRCGRVGHWSKECPRGPSRDRGRARGDRYSLYDRDPYYPDPYDFYARARLLPPLPYDRYRFDPYERRLPPLPPPYDSSYHDFGRVSPDYYRSAAARDPYYDYYERRRLAALDAYGDKLAVSSSASSGAVSDMKALSRTSLQGRVPGPY</sequence>
<protein>
    <submittedName>
        <fullName evidence="5">Uncharacterized protein</fullName>
    </submittedName>
</protein>
<dbReference type="InterPro" id="IPR001878">
    <property type="entry name" value="Znf_CCHC"/>
</dbReference>
<evidence type="ECO:0000259" key="3">
    <source>
        <dbReference type="PROSITE" id="PS50102"/>
    </source>
</evidence>
<keyword evidence="1" id="KW-0863">Zinc-finger</keyword>
<comment type="caution">
    <text evidence="5">The sequence shown here is derived from an EMBL/GenBank/DDBJ whole genome shotgun (WGS) entry which is preliminary data.</text>
</comment>
<dbReference type="GO" id="GO:0003723">
    <property type="term" value="F:RNA binding"/>
    <property type="evidence" value="ECO:0007669"/>
    <property type="project" value="UniProtKB-UniRule"/>
</dbReference>
<dbReference type="InterPro" id="IPR012677">
    <property type="entry name" value="Nucleotide-bd_a/b_plait_sf"/>
</dbReference>
<dbReference type="InterPro" id="IPR000504">
    <property type="entry name" value="RRM_dom"/>
</dbReference>
<proteinExistence type="predicted"/>
<dbReference type="SMART" id="SM00360">
    <property type="entry name" value="RRM"/>
    <property type="match status" value="1"/>
</dbReference>
<dbReference type="Pfam" id="PF00076">
    <property type="entry name" value="RRM_1"/>
    <property type="match status" value="1"/>
</dbReference>
<dbReference type="EMBL" id="CAJHNH020001151">
    <property type="protein sequence ID" value="CAG5121744.1"/>
    <property type="molecule type" value="Genomic_DNA"/>
</dbReference>
<accession>A0A8S3YXR3</accession>
<evidence type="ECO:0000313" key="6">
    <source>
        <dbReference type="Proteomes" id="UP000678393"/>
    </source>
</evidence>
<dbReference type="InterPro" id="IPR050907">
    <property type="entry name" value="SRSF"/>
</dbReference>
<keyword evidence="1" id="KW-0479">Metal-binding</keyword>
<dbReference type="SUPFAM" id="SSF54928">
    <property type="entry name" value="RNA-binding domain, RBD"/>
    <property type="match status" value="1"/>
</dbReference>
<evidence type="ECO:0000259" key="4">
    <source>
        <dbReference type="PROSITE" id="PS50158"/>
    </source>
</evidence>
<dbReference type="OrthoDB" id="79941at2759"/>
<dbReference type="SMART" id="SM00343">
    <property type="entry name" value="ZnF_C2HC"/>
    <property type="match status" value="1"/>
</dbReference>
<dbReference type="Gene3D" id="4.10.60.10">
    <property type="entry name" value="Zinc finger, CCHC-type"/>
    <property type="match status" value="1"/>
</dbReference>
<dbReference type="PROSITE" id="PS50158">
    <property type="entry name" value="ZF_CCHC"/>
    <property type="match status" value="1"/>
</dbReference>
<gene>
    <name evidence="5" type="ORF">CUNI_LOCUS7302</name>
</gene>
<organism evidence="5 6">
    <name type="scientific">Candidula unifasciata</name>
    <dbReference type="NCBI Taxonomy" id="100452"/>
    <lineage>
        <taxon>Eukaryota</taxon>
        <taxon>Metazoa</taxon>
        <taxon>Spiralia</taxon>
        <taxon>Lophotrochozoa</taxon>
        <taxon>Mollusca</taxon>
        <taxon>Gastropoda</taxon>
        <taxon>Heterobranchia</taxon>
        <taxon>Euthyneura</taxon>
        <taxon>Panpulmonata</taxon>
        <taxon>Eupulmonata</taxon>
        <taxon>Stylommatophora</taxon>
        <taxon>Helicina</taxon>
        <taxon>Helicoidea</taxon>
        <taxon>Geomitridae</taxon>
        <taxon>Candidula</taxon>
    </lineage>
</organism>
<dbReference type="AlphaFoldDB" id="A0A8S3YXR3"/>
<keyword evidence="2" id="KW-0694">RNA-binding</keyword>
<dbReference type="InterPro" id="IPR035979">
    <property type="entry name" value="RBD_domain_sf"/>
</dbReference>
<feature type="domain" description="CCHC-type" evidence="4">
    <location>
        <begin position="91"/>
        <end position="106"/>
    </location>
</feature>
<dbReference type="Gene3D" id="3.30.70.330">
    <property type="match status" value="1"/>
</dbReference>
<dbReference type="Proteomes" id="UP000678393">
    <property type="component" value="Unassembled WGS sequence"/>
</dbReference>
<dbReference type="PANTHER" id="PTHR23147">
    <property type="entry name" value="SERINE/ARGININE RICH SPLICING FACTOR"/>
    <property type="match status" value="1"/>
</dbReference>
<evidence type="ECO:0000313" key="5">
    <source>
        <dbReference type="EMBL" id="CAG5121744.1"/>
    </source>
</evidence>
<keyword evidence="1" id="KW-0862">Zinc</keyword>
<name>A0A8S3YXR3_9EUPU</name>